<dbReference type="SUPFAM" id="SSF57756">
    <property type="entry name" value="Retrovirus zinc finger-like domains"/>
    <property type="match status" value="1"/>
</dbReference>
<keyword evidence="4" id="KW-1185">Reference proteome</keyword>
<dbReference type="SMART" id="SM00343">
    <property type="entry name" value="ZnF_C2HC"/>
    <property type="match status" value="1"/>
</dbReference>
<sequence length="385" mass="43563">MTESLDESQYQFVDRLMTAKAAYDALVKKHEPVTRVDKIELLAEYHALKWNPKHVLLDDFLALFKDVIRRMKAANMNETDEFQTAKLLSLMPKEFRTITHVIMEGDVTERTVTAASIKLLAEYKFLQSDGMFRIGSRRYDESAMQVKEGRKKTKKKDKCHKCGQLGHWQRTCPNRKLEDAPARANVVVAVNEDSLFTVKETIDRPRQRIVMDSGASCHLTGDLNLLYDQEDCARAVVVADGRKIRITKKGKLKVEGRRTDYVLSDVLYHPSLKNTLISIPRIMVDHVDDNAKVVFTGSHCVLFMGGLEALRASFIPESKLFVVPRSENAMTVAEVVDEANLAASSVAELWHYRMGHLPLATMKLCAVDHLGLPNLERATLQCESC</sequence>
<dbReference type="InterPro" id="IPR054722">
    <property type="entry name" value="PolX-like_BBD"/>
</dbReference>
<dbReference type="GO" id="GO:0003676">
    <property type="term" value="F:nucleic acid binding"/>
    <property type="evidence" value="ECO:0007669"/>
    <property type="project" value="InterPro"/>
</dbReference>
<dbReference type="Pfam" id="PF00098">
    <property type="entry name" value="zf-CCHC"/>
    <property type="match status" value="1"/>
</dbReference>
<dbReference type="InterPro" id="IPR036875">
    <property type="entry name" value="Znf_CCHC_sf"/>
</dbReference>
<comment type="caution">
    <text evidence="3">The sequence shown here is derived from an EMBL/GenBank/DDBJ whole genome shotgun (WGS) entry which is preliminary data.</text>
</comment>
<evidence type="ECO:0000259" key="2">
    <source>
        <dbReference type="PROSITE" id="PS50158"/>
    </source>
</evidence>
<dbReference type="Pfam" id="PF14223">
    <property type="entry name" value="Retrotran_gag_2"/>
    <property type="match status" value="1"/>
</dbReference>
<evidence type="ECO:0000256" key="1">
    <source>
        <dbReference type="PROSITE-ProRule" id="PRU00047"/>
    </source>
</evidence>
<dbReference type="AlphaFoldDB" id="A0A3R7CUW7"/>
<proteinExistence type="predicted"/>
<reference evidence="3 4" key="1">
    <citation type="submission" date="2018-08" db="EMBL/GenBank/DDBJ databases">
        <title>Aphanomyces genome sequencing and annotation.</title>
        <authorList>
            <person name="Minardi D."/>
            <person name="Oidtmann B."/>
            <person name="Van Der Giezen M."/>
            <person name="Studholme D.J."/>
        </authorList>
    </citation>
    <scope>NUCLEOTIDE SEQUENCE [LARGE SCALE GENOMIC DNA]</scope>
    <source>
        <strain evidence="3 4">NJM0002</strain>
    </source>
</reference>
<evidence type="ECO:0000313" key="3">
    <source>
        <dbReference type="EMBL" id="RHY24458.1"/>
    </source>
</evidence>
<organism evidence="3 4">
    <name type="scientific">Aphanomyces invadans</name>
    <dbReference type="NCBI Taxonomy" id="157072"/>
    <lineage>
        <taxon>Eukaryota</taxon>
        <taxon>Sar</taxon>
        <taxon>Stramenopiles</taxon>
        <taxon>Oomycota</taxon>
        <taxon>Saprolegniomycetes</taxon>
        <taxon>Saprolegniales</taxon>
        <taxon>Verrucalvaceae</taxon>
        <taxon>Aphanomyces</taxon>
    </lineage>
</organism>
<dbReference type="GO" id="GO:0008270">
    <property type="term" value="F:zinc ion binding"/>
    <property type="evidence" value="ECO:0007669"/>
    <property type="project" value="UniProtKB-KW"/>
</dbReference>
<keyword evidence="1" id="KW-0479">Metal-binding</keyword>
<evidence type="ECO:0000313" key="4">
    <source>
        <dbReference type="Proteomes" id="UP000285060"/>
    </source>
</evidence>
<gene>
    <name evidence="3" type="ORF">DYB32_008843</name>
</gene>
<feature type="non-terminal residue" evidence="3">
    <location>
        <position position="385"/>
    </location>
</feature>
<feature type="domain" description="CCHC-type" evidence="2">
    <location>
        <begin position="158"/>
        <end position="174"/>
    </location>
</feature>
<dbReference type="Pfam" id="PF22936">
    <property type="entry name" value="Pol_BBD"/>
    <property type="match status" value="1"/>
</dbReference>
<dbReference type="InterPro" id="IPR001878">
    <property type="entry name" value="Znf_CCHC"/>
</dbReference>
<dbReference type="EMBL" id="QUSY01001583">
    <property type="protein sequence ID" value="RHY24458.1"/>
    <property type="molecule type" value="Genomic_DNA"/>
</dbReference>
<keyword evidence="1" id="KW-0863">Zinc-finger</keyword>
<dbReference type="Proteomes" id="UP000285060">
    <property type="component" value="Unassembled WGS sequence"/>
</dbReference>
<accession>A0A3R7CUW7</accession>
<name>A0A3R7CUW7_9STRA</name>
<dbReference type="PROSITE" id="PS50158">
    <property type="entry name" value="ZF_CCHC"/>
    <property type="match status" value="1"/>
</dbReference>
<dbReference type="Gene3D" id="4.10.60.10">
    <property type="entry name" value="Zinc finger, CCHC-type"/>
    <property type="match status" value="1"/>
</dbReference>
<keyword evidence="1" id="KW-0862">Zinc</keyword>
<protein>
    <recommendedName>
        <fullName evidence="2">CCHC-type domain-containing protein</fullName>
    </recommendedName>
</protein>